<dbReference type="AlphaFoldDB" id="A0A9P0ZMS0"/>
<feature type="compositionally biased region" description="Basic and acidic residues" evidence="1">
    <location>
        <begin position="93"/>
        <end position="104"/>
    </location>
</feature>
<keyword evidence="4" id="KW-1185">Reference proteome</keyword>
<organism evidence="3 4">
    <name type="scientific">Cuscuta europaea</name>
    <name type="common">European dodder</name>
    <dbReference type="NCBI Taxonomy" id="41803"/>
    <lineage>
        <taxon>Eukaryota</taxon>
        <taxon>Viridiplantae</taxon>
        <taxon>Streptophyta</taxon>
        <taxon>Embryophyta</taxon>
        <taxon>Tracheophyta</taxon>
        <taxon>Spermatophyta</taxon>
        <taxon>Magnoliopsida</taxon>
        <taxon>eudicotyledons</taxon>
        <taxon>Gunneridae</taxon>
        <taxon>Pentapetalae</taxon>
        <taxon>asterids</taxon>
        <taxon>lamiids</taxon>
        <taxon>Solanales</taxon>
        <taxon>Convolvulaceae</taxon>
        <taxon>Cuscuteae</taxon>
        <taxon>Cuscuta</taxon>
        <taxon>Cuscuta subgen. Cuscuta</taxon>
    </lineage>
</organism>
<accession>A0A9P0ZMS0</accession>
<feature type="region of interest" description="Disordered" evidence="1">
    <location>
        <begin position="66"/>
        <end position="127"/>
    </location>
</feature>
<evidence type="ECO:0000256" key="1">
    <source>
        <dbReference type="SAM" id="MobiDB-lite"/>
    </source>
</evidence>
<evidence type="ECO:0000256" key="2">
    <source>
        <dbReference type="SAM" id="Phobius"/>
    </source>
</evidence>
<feature type="transmembrane region" description="Helical" evidence="2">
    <location>
        <begin position="40"/>
        <end position="60"/>
    </location>
</feature>
<name>A0A9P0ZMS0_CUSEU</name>
<dbReference type="OrthoDB" id="10409327at2759"/>
<gene>
    <name evidence="3" type="ORF">CEURO_LOCUS18065</name>
</gene>
<protein>
    <recommendedName>
        <fullName evidence="5">Transmembrane protein</fullName>
    </recommendedName>
</protein>
<proteinExistence type="predicted"/>
<keyword evidence="2" id="KW-1133">Transmembrane helix</keyword>
<reference evidence="3" key="1">
    <citation type="submission" date="2022-07" db="EMBL/GenBank/DDBJ databases">
        <authorList>
            <person name="Macas J."/>
            <person name="Novak P."/>
            <person name="Neumann P."/>
        </authorList>
    </citation>
    <scope>NUCLEOTIDE SEQUENCE</scope>
</reference>
<keyword evidence="2" id="KW-0812">Transmembrane</keyword>
<keyword evidence="2" id="KW-0472">Membrane</keyword>
<dbReference type="Proteomes" id="UP001152484">
    <property type="component" value="Unassembled WGS sequence"/>
</dbReference>
<dbReference type="EMBL" id="CAMAPE010000051">
    <property type="protein sequence ID" value="CAH9108307.1"/>
    <property type="molecule type" value="Genomic_DNA"/>
</dbReference>
<feature type="region of interest" description="Disordered" evidence="1">
    <location>
        <begin position="1"/>
        <end position="37"/>
    </location>
</feature>
<feature type="compositionally biased region" description="Low complexity" evidence="1">
    <location>
        <begin position="21"/>
        <end position="37"/>
    </location>
</feature>
<sequence length="127" mass="13590">MSQQFQPQIYPYNNVPTHPDSNLPSQSSASSSSSHSNGSYGMAFLVLGAILVLGVLACIANRLCSKRSNHHNNNDTYNNGHRHPLGKPAKPPADQHHQSGDLELGKNVNTHHSAKVGDASTTGGQIR</sequence>
<evidence type="ECO:0000313" key="4">
    <source>
        <dbReference type="Proteomes" id="UP001152484"/>
    </source>
</evidence>
<comment type="caution">
    <text evidence="3">The sequence shown here is derived from an EMBL/GenBank/DDBJ whole genome shotgun (WGS) entry which is preliminary data.</text>
</comment>
<evidence type="ECO:0000313" key="3">
    <source>
        <dbReference type="EMBL" id="CAH9108307.1"/>
    </source>
</evidence>
<dbReference type="PANTHER" id="PTHR33429">
    <property type="entry name" value="OS02G0708000 PROTEIN-RELATED"/>
    <property type="match status" value="1"/>
</dbReference>
<evidence type="ECO:0008006" key="5">
    <source>
        <dbReference type="Google" id="ProtNLM"/>
    </source>
</evidence>
<dbReference type="PANTHER" id="PTHR33429:SF7">
    <property type="entry name" value="OS02G0708000 PROTEIN"/>
    <property type="match status" value="1"/>
</dbReference>